<dbReference type="EMBL" id="JBHSMJ010000034">
    <property type="protein sequence ID" value="MFC5451467.1"/>
    <property type="molecule type" value="Genomic_DNA"/>
</dbReference>
<accession>A0ABW0KEH3</accession>
<dbReference type="RefSeq" id="WP_270884479.1">
    <property type="nucleotide sequence ID" value="NZ_JAQFVF010000070.1"/>
</dbReference>
<sequence length="51" mass="5617">MTKPTTYSAGESFAQDNKNFNDDNNHAPEALSGSKKVKNHNHSRQKQAKGS</sequence>
<evidence type="ECO:0000256" key="2">
    <source>
        <dbReference type="SAM" id="MobiDB-lite"/>
    </source>
</evidence>
<dbReference type="Proteomes" id="UP001596044">
    <property type="component" value="Unassembled WGS sequence"/>
</dbReference>
<feature type="region of interest" description="Disordered" evidence="2">
    <location>
        <begin position="1"/>
        <end position="51"/>
    </location>
</feature>
<feature type="compositionally biased region" description="Basic residues" evidence="2">
    <location>
        <begin position="35"/>
        <end position="51"/>
    </location>
</feature>
<name>A0ABW0KEH3_9BACL</name>
<dbReference type="InterPro" id="IPR012614">
    <property type="entry name" value="SASP_SspP"/>
</dbReference>
<organism evidence="3 4">
    <name type="scientific">Paenibacillus aestuarii</name>
    <dbReference type="NCBI Taxonomy" id="516965"/>
    <lineage>
        <taxon>Bacteria</taxon>
        <taxon>Bacillati</taxon>
        <taxon>Bacillota</taxon>
        <taxon>Bacilli</taxon>
        <taxon>Bacillales</taxon>
        <taxon>Paenibacillaceae</taxon>
        <taxon>Paenibacillus</taxon>
    </lineage>
</organism>
<comment type="caution">
    <text evidence="3">The sequence shown here is derived from an EMBL/GenBank/DDBJ whole genome shotgun (WGS) entry which is preliminary data.</text>
</comment>
<proteinExistence type="predicted"/>
<dbReference type="Pfam" id="PF08179">
    <property type="entry name" value="SspP"/>
    <property type="match status" value="1"/>
</dbReference>
<keyword evidence="1" id="KW-0749">Sporulation</keyword>
<gene>
    <name evidence="3" type="ORF">ACFPOG_24905</name>
</gene>
<reference evidence="4" key="1">
    <citation type="journal article" date="2019" name="Int. J. Syst. Evol. Microbiol.">
        <title>The Global Catalogue of Microorganisms (GCM) 10K type strain sequencing project: providing services to taxonomists for standard genome sequencing and annotation.</title>
        <authorList>
            <consortium name="The Broad Institute Genomics Platform"/>
            <consortium name="The Broad Institute Genome Sequencing Center for Infectious Disease"/>
            <person name="Wu L."/>
            <person name="Ma J."/>
        </authorList>
    </citation>
    <scope>NUCLEOTIDE SEQUENCE [LARGE SCALE GENOMIC DNA]</scope>
    <source>
        <strain evidence="4">KACC 11904</strain>
    </source>
</reference>
<evidence type="ECO:0000256" key="1">
    <source>
        <dbReference type="ARBA" id="ARBA00022969"/>
    </source>
</evidence>
<evidence type="ECO:0000313" key="4">
    <source>
        <dbReference type="Proteomes" id="UP001596044"/>
    </source>
</evidence>
<protein>
    <submittedName>
        <fullName evidence="3">Small acid-soluble spore protein P</fullName>
    </submittedName>
</protein>
<feature type="compositionally biased region" description="Polar residues" evidence="2">
    <location>
        <begin position="1"/>
        <end position="18"/>
    </location>
</feature>
<evidence type="ECO:0000313" key="3">
    <source>
        <dbReference type="EMBL" id="MFC5451467.1"/>
    </source>
</evidence>
<keyword evidence="4" id="KW-1185">Reference proteome</keyword>